<organism evidence="1 2">
    <name type="scientific">Linderina macrospora</name>
    <dbReference type="NCBI Taxonomy" id="4868"/>
    <lineage>
        <taxon>Eukaryota</taxon>
        <taxon>Fungi</taxon>
        <taxon>Fungi incertae sedis</taxon>
        <taxon>Zoopagomycota</taxon>
        <taxon>Kickxellomycotina</taxon>
        <taxon>Kickxellomycetes</taxon>
        <taxon>Kickxellales</taxon>
        <taxon>Kickxellaceae</taxon>
        <taxon>Linderina</taxon>
    </lineage>
</organism>
<dbReference type="Proteomes" id="UP001150603">
    <property type="component" value="Unassembled WGS sequence"/>
</dbReference>
<comment type="caution">
    <text evidence="1">The sequence shown here is derived from an EMBL/GenBank/DDBJ whole genome shotgun (WGS) entry which is preliminary data.</text>
</comment>
<accession>A0ACC1JB93</accession>
<evidence type="ECO:0000313" key="1">
    <source>
        <dbReference type="EMBL" id="KAJ1945266.1"/>
    </source>
</evidence>
<gene>
    <name evidence="1" type="ORF">FBU59_002359</name>
</gene>
<sequence>MVKREAGGRVAKPTKKTQAKAAVKTAVAKANPPAEKSKAADDIDDIFSSKPTAAPVAAEPAQPTEPIPAPAAKDKKKKKKVVEVVDASATAKPVVPQQKKPADADGLFGDSRGANSKYTDDGMRVFYMDDLRI</sequence>
<feature type="non-terminal residue" evidence="1">
    <location>
        <position position="133"/>
    </location>
</feature>
<proteinExistence type="predicted"/>
<dbReference type="EMBL" id="JANBPW010001273">
    <property type="protein sequence ID" value="KAJ1945266.1"/>
    <property type="molecule type" value="Genomic_DNA"/>
</dbReference>
<keyword evidence="2" id="KW-1185">Reference proteome</keyword>
<protein>
    <submittedName>
        <fullName evidence="1">Uncharacterized protein</fullName>
    </submittedName>
</protein>
<evidence type="ECO:0000313" key="2">
    <source>
        <dbReference type="Proteomes" id="UP001150603"/>
    </source>
</evidence>
<name>A0ACC1JB93_9FUNG</name>
<reference evidence="1" key="1">
    <citation type="submission" date="2022-07" db="EMBL/GenBank/DDBJ databases">
        <title>Phylogenomic reconstructions and comparative analyses of Kickxellomycotina fungi.</title>
        <authorList>
            <person name="Reynolds N.K."/>
            <person name="Stajich J.E."/>
            <person name="Barry K."/>
            <person name="Grigoriev I.V."/>
            <person name="Crous P."/>
            <person name="Smith M.E."/>
        </authorList>
    </citation>
    <scope>NUCLEOTIDE SEQUENCE</scope>
    <source>
        <strain evidence="1">NRRL 5244</strain>
    </source>
</reference>